<dbReference type="GO" id="GO:0016020">
    <property type="term" value="C:membrane"/>
    <property type="evidence" value="ECO:0007669"/>
    <property type="project" value="UniProtKB-SubCell"/>
</dbReference>
<keyword evidence="5 6" id="KW-0472">Membrane</keyword>
<protein>
    <submittedName>
        <fullName evidence="7">Isoprenylcysteine carboxylmethyltransferase family protein</fullName>
    </submittedName>
</protein>
<evidence type="ECO:0000256" key="6">
    <source>
        <dbReference type="SAM" id="Phobius"/>
    </source>
</evidence>
<accession>A0A9X2EJH6</accession>
<gene>
    <name evidence="7" type="ORF">NDO55_08850</name>
</gene>
<name>A0A9X2EJH6_9SPHN</name>
<feature type="transmembrane region" description="Helical" evidence="6">
    <location>
        <begin position="93"/>
        <end position="110"/>
    </location>
</feature>
<keyword evidence="4 6" id="KW-1133">Transmembrane helix</keyword>
<dbReference type="AlphaFoldDB" id="A0A9X2EJH6"/>
<keyword evidence="8" id="KW-1185">Reference proteome</keyword>
<evidence type="ECO:0000313" key="8">
    <source>
        <dbReference type="Proteomes" id="UP001155128"/>
    </source>
</evidence>
<dbReference type="PANTHER" id="PTHR31040">
    <property type="entry name" value="NURIM"/>
    <property type="match status" value="1"/>
</dbReference>
<feature type="transmembrane region" description="Helical" evidence="6">
    <location>
        <begin position="200"/>
        <end position="219"/>
    </location>
</feature>
<keyword evidence="3 6" id="KW-0812">Transmembrane</keyword>
<feature type="transmembrane region" description="Helical" evidence="6">
    <location>
        <begin position="7"/>
        <end position="29"/>
    </location>
</feature>
<feature type="transmembrane region" description="Helical" evidence="6">
    <location>
        <begin position="176"/>
        <end position="194"/>
    </location>
</feature>
<evidence type="ECO:0000313" key="7">
    <source>
        <dbReference type="EMBL" id="MCM8557926.1"/>
    </source>
</evidence>
<evidence type="ECO:0000256" key="4">
    <source>
        <dbReference type="ARBA" id="ARBA00022989"/>
    </source>
</evidence>
<proteinExistence type="inferred from homology"/>
<dbReference type="Proteomes" id="UP001155128">
    <property type="component" value="Unassembled WGS sequence"/>
</dbReference>
<dbReference type="PANTHER" id="PTHR31040:SF1">
    <property type="entry name" value="NURIM"/>
    <property type="match status" value="1"/>
</dbReference>
<feature type="transmembrane region" description="Helical" evidence="6">
    <location>
        <begin position="130"/>
        <end position="155"/>
    </location>
</feature>
<dbReference type="Gene3D" id="1.20.120.1630">
    <property type="match status" value="1"/>
</dbReference>
<evidence type="ECO:0000256" key="1">
    <source>
        <dbReference type="ARBA" id="ARBA00004141"/>
    </source>
</evidence>
<comment type="similarity">
    <text evidence="2">Belongs to the nurim family.</text>
</comment>
<sequence>MARTLALLYALVAYSVFFATFLWFVAFVGDIREVMGLAVPATVDMAPNSAAPMMAAIINIGLVALFGVHHSVAARIGFKDKLTQSLPKSVERSTYVLVASILLAVLMHFWHPIEGSVWDLTGTALETPIWVLFAIGWFILFTATWLLNHFELFGLQQAWMHGRGDIPPMSMKTPGWYKLVRHPIYTGFFIAMWAAVEMSYGHLVLAGAVTVYILIGVNYEERDLVAHFGEDYADYRRKVGAILPGLGKARS</sequence>
<feature type="transmembrane region" description="Helical" evidence="6">
    <location>
        <begin position="49"/>
        <end position="72"/>
    </location>
</feature>
<dbReference type="InterPro" id="IPR033580">
    <property type="entry name" value="Nurim-like"/>
</dbReference>
<evidence type="ECO:0000256" key="5">
    <source>
        <dbReference type="ARBA" id="ARBA00023136"/>
    </source>
</evidence>
<dbReference type="RefSeq" id="WP_252114418.1">
    <property type="nucleotide sequence ID" value="NZ_JAMSHT010000001.1"/>
</dbReference>
<evidence type="ECO:0000256" key="2">
    <source>
        <dbReference type="ARBA" id="ARBA00010631"/>
    </source>
</evidence>
<dbReference type="EMBL" id="JAMSHT010000001">
    <property type="protein sequence ID" value="MCM8557926.1"/>
    <property type="molecule type" value="Genomic_DNA"/>
</dbReference>
<organism evidence="7 8">
    <name type="scientific">Sphingomicrobium sediminis</name>
    <dbReference type="NCBI Taxonomy" id="2950949"/>
    <lineage>
        <taxon>Bacteria</taxon>
        <taxon>Pseudomonadati</taxon>
        <taxon>Pseudomonadota</taxon>
        <taxon>Alphaproteobacteria</taxon>
        <taxon>Sphingomonadales</taxon>
        <taxon>Sphingomonadaceae</taxon>
        <taxon>Sphingomicrobium</taxon>
    </lineage>
</organism>
<reference evidence="7" key="1">
    <citation type="submission" date="2022-06" db="EMBL/GenBank/DDBJ databases">
        <title>Sphingomicrobium sedimins sp. nov., a marine bacterium isolated from tidal flat.</title>
        <authorList>
            <person name="Kim C.-H."/>
            <person name="Yoo Y."/>
            <person name="Kim J.-J."/>
        </authorList>
    </citation>
    <scope>NUCLEOTIDE SEQUENCE</scope>
    <source>
        <strain evidence="7">GRR-S6-50</strain>
    </source>
</reference>
<comment type="subcellular location">
    <subcellularLocation>
        <location evidence="1">Membrane</location>
        <topology evidence="1">Multi-pass membrane protein</topology>
    </subcellularLocation>
</comment>
<comment type="caution">
    <text evidence="7">The sequence shown here is derived from an EMBL/GenBank/DDBJ whole genome shotgun (WGS) entry which is preliminary data.</text>
</comment>
<evidence type="ECO:0000256" key="3">
    <source>
        <dbReference type="ARBA" id="ARBA00022692"/>
    </source>
</evidence>